<keyword evidence="3" id="KW-1185">Reference proteome</keyword>
<feature type="transmembrane region" description="Helical" evidence="1">
    <location>
        <begin position="12"/>
        <end position="30"/>
    </location>
</feature>
<name>A0ABR7WV01_9SPHI</name>
<gene>
    <name evidence="2" type="ORF">IDJ77_20120</name>
</gene>
<keyword evidence="1" id="KW-0472">Membrane</keyword>
<protein>
    <submittedName>
        <fullName evidence="2">Uncharacterized protein</fullName>
    </submittedName>
</protein>
<accession>A0ABR7WV01</accession>
<evidence type="ECO:0000256" key="1">
    <source>
        <dbReference type="SAM" id="Phobius"/>
    </source>
</evidence>
<dbReference type="Proteomes" id="UP000606600">
    <property type="component" value="Unassembled WGS sequence"/>
</dbReference>
<evidence type="ECO:0000313" key="3">
    <source>
        <dbReference type="Proteomes" id="UP000606600"/>
    </source>
</evidence>
<evidence type="ECO:0000313" key="2">
    <source>
        <dbReference type="EMBL" id="MBD1366128.1"/>
    </source>
</evidence>
<dbReference type="EMBL" id="JACWMY010000011">
    <property type="protein sequence ID" value="MBD1366128.1"/>
    <property type="molecule type" value="Genomic_DNA"/>
</dbReference>
<dbReference type="RefSeq" id="WP_191190788.1">
    <property type="nucleotide sequence ID" value="NZ_JACWMY010000011.1"/>
</dbReference>
<organism evidence="2 3">
    <name type="scientific">Mucilaginibacter pankratovii</name>
    <dbReference type="NCBI Taxonomy" id="2772110"/>
    <lineage>
        <taxon>Bacteria</taxon>
        <taxon>Pseudomonadati</taxon>
        <taxon>Bacteroidota</taxon>
        <taxon>Sphingobacteriia</taxon>
        <taxon>Sphingobacteriales</taxon>
        <taxon>Sphingobacteriaceae</taxon>
        <taxon>Mucilaginibacter</taxon>
    </lineage>
</organism>
<comment type="caution">
    <text evidence="2">The sequence shown here is derived from an EMBL/GenBank/DDBJ whole genome shotgun (WGS) entry which is preliminary data.</text>
</comment>
<proteinExistence type="predicted"/>
<reference evidence="2 3" key="1">
    <citation type="submission" date="2020-09" db="EMBL/GenBank/DDBJ databases">
        <title>Novel species of Mucilaginibacter isolated from a glacier on the Tibetan Plateau.</title>
        <authorList>
            <person name="Liu Q."/>
            <person name="Xin Y.-H."/>
        </authorList>
    </citation>
    <scope>NUCLEOTIDE SEQUENCE [LARGE SCALE GENOMIC DNA]</scope>
    <source>
        <strain evidence="2 3">ZT4R22</strain>
    </source>
</reference>
<keyword evidence="1" id="KW-0812">Transmembrane</keyword>
<sequence length="172" mass="19369">MITNKYQVTNKGFGTAIVFAIVIIFCLIYGEPPIGFSIMVGISAAIALTVHLRWEYTYSVEINTADKLIIVVSKSRTNRVRDEIPLDEVYFTYKKRHDYYGSGFEMIGRQQQARSILQTECKQKTLAFLVPGQEGWSENMIMNLAKDLATAGVKQVVEKHNEAEIPITTSSP</sequence>
<keyword evidence="1" id="KW-1133">Transmembrane helix</keyword>
<feature type="transmembrane region" description="Helical" evidence="1">
    <location>
        <begin position="36"/>
        <end position="54"/>
    </location>
</feature>